<dbReference type="Pfam" id="PF03968">
    <property type="entry name" value="LptD_N"/>
    <property type="match status" value="1"/>
</dbReference>
<evidence type="ECO:0000256" key="6">
    <source>
        <dbReference type="SAM" id="Phobius"/>
    </source>
</evidence>
<dbReference type="GO" id="GO:0030288">
    <property type="term" value="C:outer membrane-bounded periplasmic space"/>
    <property type="evidence" value="ECO:0007669"/>
    <property type="project" value="TreeGrafter"/>
</dbReference>
<reference evidence="8" key="2">
    <citation type="submission" date="2021-01" db="EMBL/GenBank/DDBJ databases">
        <authorList>
            <person name="Hahn C.R."/>
            <person name="Youssef N.H."/>
            <person name="Elshahed M."/>
        </authorList>
    </citation>
    <scope>NUCLEOTIDE SEQUENCE</scope>
    <source>
        <strain evidence="8">Zod_Metabat.24</strain>
    </source>
</reference>
<reference evidence="8" key="1">
    <citation type="journal article" date="2021" name="Environ. Microbiol.">
        <title>Genomic characterization of three novel Desulfobacterota classes expand the metabolic and phylogenetic diversity of the phylum.</title>
        <authorList>
            <person name="Murphy C.L."/>
            <person name="Biggerstaff J."/>
            <person name="Eichhorn A."/>
            <person name="Ewing E."/>
            <person name="Shahan R."/>
            <person name="Soriano D."/>
            <person name="Stewart S."/>
            <person name="VanMol K."/>
            <person name="Walker R."/>
            <person name="Walters P."/>
            <person name="Elshahed M.S."/>
            <person name="Youssef N.H."/>
        </authorList>
    </citation>
    <scope>NUCLEOTIDE SEQUENCE</scope>
    <source>
        <strain evidence="8">Zod_Metabat.24</strain>
    </source>
</reference>
<keyword evidence="3 6" id="KW-0812">Transmembrane</keyword>
<dbReference type="GO" id="GO:0017089">
    <property type="term" value="F:glycolipid transfer activity"/>
    <property type="evidence" value="ECO:0007669"/>
    <property type="project" value="TreeGrafter"/>
</dbReference>
<dbReference type="InterPro" id="IPR010664">
    <property type="entry name" value="LipoPS_assembly_LptC-rel"/>
</dbReference>
<dbReference type="InterPro" id="IPR005653">
    <property type="entry name" value="OstA-like_N"/>
</dbReference>
<dbReference type="EMBL" id="JAFGIX010000078">
    <property type="protein sequence ID" value="MBN1574415.1"/>
    <property type="molecule type" value="Genomic_DNA"/>
</dbReference>
<keyword evidence="4 6" id="KW-1133">Transmembrane helix</keyword>
<comment type="caution">
    <text evidence="8">The sequence shown here is derived from an EMBL/GenBank/DDBJ whole genome shotgun (WGS) entry which is preliminary data.</text>
</comment>
<evidence type="ECO:0000256" key="5">
    <source>
        <dbReference type="ARBA" id="ARBA00023136"/>
    </source>
</evidence>
<keyword evidence="5 6" id="KW-0472">Membrane</keyword>
<evidence type="ECO:0000256" key="2">
    <source>
        <dbReference type="ARBA" id="ARBA00022519"/>
    </source>
</evidence>
<dbReference type="Pfam" id="PF06835">
    <property type="entry name" value="LptC"/>
    <property type="match status" value="1"/>
</dbReference>
<name>A0A9D8PRV5_9DELT</name>
<dbReference type="AlphaFoldDB" id="A0A9D8PRV5"/>
<evidence type="ECO:0000313" key="9">
    <source>
        <dbReference type="Proteomes" id="UP000809273"/>
    </source>
</evidence>
<dbReference type="PANTHER" id="PTHR37481">
    <property type="entry name" value="LIPOPOLYSACCHARIDE EXPORT SYSTEM PROTEIN LPTC"/>
    <property type="match status" value="1"/>
</dbReference>
<sequence>MKQIRLILGIAVIVIVVGIVAVLIFRDRGTESTETEETPATNAGPASIEAENIKYTESKEGKVIWEIEAGSAEFYKEEERTEFDKIKVTFFYQDEYQLKLSGDKGILNNDTKNIVIKDNVFLEFAEKYRLETNSLNYTTETDEIITEDPVAVTGPDVNFTGKGLTFNLSNEELFVNSDVVADFTKAEDETDKDKKKKEKKENIRGFEDASSLESPLHIRSGGFYGNRKGSYIRFNKGAHVTYEESTLNAGTITVYFNSKEGGVSKIEAAGNVKLKQKDMNATCGRLLFDYEKNKLFLTKNPVIWRGEDMVKGDEITYDLTTSKSVVTAGKENRAHLTIYPKQEEEEEF</sequence>
<evidence type="ECO:0000259" key="7">
    <source>
        <dbReference type="Pfam" id="PF03968"/>
    </source>
</evidence>
<feature type="transmembrane region" description="Helical" evidence="6">
    <location>
        <begin position="6"/>
        <end position="25"/>
    </location>
</feature>
<evidence type="ECO:0000256" key="1">
    <source>
        <dbReference type="ARBA" id="ARBA00022475"/>
    </source>
</evidence>
<gene>
    <name evidence="8" type="primary">lptC</name>
    <name evidence="8" type="ORF">JW984_14550</name>
</gene>
<evidence type="ECO:0000256" key="4">
    <source>
        <dbReference type="ARBA" id="ARBA00022989"/>
    </source>
</evidence>
<evidence type="ECO:0000256" key="3">
    <source>
        <dbReference type="ARBA" id="ARBA00022692"/>
    </source>
</evidence>
<dbReference type="InterPro" id="IPR052363">
    <property type="entry name" value="LPS_export_LptC"/>
</dbReference>
<evidence type="ECO:0000313" key="8">
    <source>
        <dbReference type="EMBL" id="MBN1574415.1"/>
    </source>
</evidence>
<dbReference type="GO" id="GO:0015221">
    <property type="term" value="F:lipopolysaccharide transmembrane transporter activity"/>
    <property type="evidence" value="ECO:0007669"/>
    <property type="project" value="InterPro"/>
</dbReference>
<proteinExistence type="predicted"/>
<dbReference type="Gene3D" id="2.60.450.10">
    <property type="entry name" value="Lipopolysaccharide (LPS) transport protein A like domain"/>
    <property type="match status" value="2"/>
</dbReference>
<keyword evidence="1" id="KW-1003">Cell membrane</keyword>
<dbReference type="Proteomes" id="UP000809273">
    <property type="component" value="Unassembled WGS sequence"/>
</dbReference>
<dbReference type="InterPro" id="IPR026265">
    <property type="entry name" value="LptC"/>
</dbReference>
<accession>A0A9D8PRV5</accession>
<feature type="domain" description="Organic solvent tolerance-like N-terminal" evidence="7">
    <location>
        <begin position="240"/>
        <end position="321"/>
    </location>
</feature>
<organism evidence="8 9">
    <name type="scientific">Candidatus Zymogenus saltonus</name>
    <dbReference type="NCBI Taxonomy" id="2844893"/>
    <lineage>
        <taxon>Bacteria</taxon>
        <taxon>Deltaproteobacteria</taxon>
        <taxon>Candidatus Zymogenia</taxon>
        <taxon>Candidatus Zymogeniales</taxon>
        <taxon>Candidatus Zymogenaceae</taxon>
        <taxon>Candidatus Zymogenus</taxon>
    </lineage>
</organism>
<keyword evidence="2" id="KW-0997">Cell inner membrane</keyword>
<dbReference type="GO" id="GO:0005886">
    <property type="term" value="C:plasma membrane"/>
    <property type="evidence" value="ECO:0007669"/>
    <property type="project" value="InterPro"/>
</dbReference>
<protein>
    <submittedName>
        <fullName evidence="8">LPS export ABC transporter periplasmic protein LptC</fullName>
    </submittedName>
</protein>
<dbReference type="NCBIfam" id="TIGR04409">
    <property type="entry name" value="LptC_YrbK"/>
    <property type="match status" value="1"/>
</dbReference>
<dbReference type="PANTHER" id="PTHR37481:SF1">
    <property type="entry name" value="LIPOPOLYSACCHARIDE EXPORT SYSTEM PROTEIN LPTC"/>
    <property type="match status" value="1"/>
</dbReference>